<dbReference type="SUPFAM" id="SSF55729">
    <property type="entry name" value="Acyl-CoA N-acyltransferases (Nat)"/>
    <property type="match status" value="1"/>
</dbReference>
<dbReference type="Proteomes" id="UP000223527">
    <property type="component" value="Unassembled WGS sequence"/>
</dbReference>
<reference evidence="2 3" key="1">
    <citation type="submission" date="2017-10" db="EMBL/GenBank/DDBJ databases">
        <authorList>
            <person name="Banno H."/>
            <person name="Chua N.-H."/>
        </authorList>
    </citation>
    <scope>NUCLEOTIDE SEQUENCE [LARGE SCALE GENOMIC DNA]</scope>
    <source>
        <strain evidence="2 3">YW11</strain>
    </source>
</reference>
<name>A0A2C7A821_9PROT</name>
<accession>A0A2C7A821</accession>
<evidence type="ECO:0000259" key="1">
    <source>
        <dbReference type="PROSITE" id="PS51186"/>
    </source>
</evidence>
<feature type="domain" description="N-acetyltransferase" evidence="1">
    <location>
        <begin position="1"/>
        <end position="146"/>
    </location>
</feature>
<dbReference type="GO" id="GO:0016747">
    <property type="term" value="F:acyltransferase activity, transferring groups other than amino-acyl groups"/>
    <property type="evidence" value="ECO:0007669"/>
    <property type="project" value="InterPro"/>
</dbReference>
<gene>
    <name evidence="2" type="ORF">CR162_02645</name>
</gene>
<evidence type="ECO:0000313" key="2">
    <source>
        <dbReference type="EMBL" id="PHK96258.1"/>
    </source>
</evidence>
<dbReference type="Gene3D" id="3.40.630.30">
    <property type="match status" value="1"/>
</dbReference>
<dbReference type="RefSeq" id="WP_099093988.1">
    <property type="nucleotide sequence ID" value="NZ_PDNU01000003.1"/>
</dbReference>
<protein>
    <submittedName>
        <fullName evidence="2">GNAT family N-acetyltransferase</fullName>
    </submittedName>
</protein>
<sequence length="150" mass="16143">MSAAAGIEFVADNKGSEAQAVLAGLAEHRRAAMAARPGALVSHPLCFLRRDEAGTVRAGLVGEVTMDWLFIDKFWVDERLRGQGTGTALLAAAEAEARRLGAVGAHLYTSSFQAPGFYRKHGFREVGRLEGRPSGHHRLWFAKRFGAAPG</sequence>
<dbReference type="Pfam" id="PF13508">
    <property type="entry name" value="Acetyltransf_7"/>
    <property type="match status" value="1"/>
</dbReference>
<dbReference type="OrthoDB" id="9787920at2"/>
<evidence type="ECO:0000313" key="3">
    <source>
        <dbReference type="Proteomes" id="UP000223527"/>
    </source>
</evidence>
<dbReference type="AlphaFoldDB" id="A0A2C7A821"/>
<dbReference type="EMBL" id="PDNU01000003">
    <property type="protein sequence ID" value="PHK96258.1"/>
    <property type="molecule type" value="Genomic_DNA"/>
</dbReference>
<dbReference type="InterPro" id="IPR016181">
    <property type="entry name" value="Acyl_CoA_acyltransferase"/>
</dbReference>
<proteinExistence type="predicted"/>
<dbReference type="PROSITE" id="PS51186">
    <property type="entry name" value="GNAT"/>
    <property type="match status" value="1"/>
</dbReference>
<keyword evidence="2" id="KW-0808">Transferase</keyword>
<keyword evidence="3" id="KW-1185">Reference proteome</keyword>
<dbReference type="InterPro" id="IPR000182">
    <property type="entry name" value="GNAT_dom"/>
</dbReference>
<comment type="caution">
    <text evidence="2">The sequence shown here is derived from an EMBL/GenBank/DDBJ whole genome shotgun (WGS) entry which is preliminary data.</text>
</comment>
<organism evidence="2 3">
    <name type="scientific">Teichococcus rhizosphaerae</name>
    <dbReference type="NCBI Taxonomy" id="1335062"/>
    <lineage>
        <taxon>Bacteria</taxon>
        <taxon>Pseudomonadati</taxon>
        <taxon>Pseudomonadota</taxon>
        <taxon>Alphaproteobacteria</taxon>
        <taxon>Acetobacterales</taxon>
        <taxon>Roseomonadaceae</taxon>
        <taxon>Roseomonas</taxon>
    </lineage>
</organism>